<evidence type="ECO:0000313" key="2">
    <source>
        <dbReference type="Proteomes" id="UP001303760"/>
    </source>
</evidence>
<accession>A0AAN7HAM4</accession>
<sequence>MDPFAPLTIRARAKLVAAGTQHHHTQDSNPESIQAATLEDETKELPASVAAAWLRPADVGYFDPSAEKSSGAGVLVFTDVFHFCDQLTNLASIHSDNAVQRVWWRCLRGKAHVWYNDELSADDRKLLQTDTVASVCDKLRSRFRVSYFHALRRLKQARFTLEDVAAGKNITVFLQSVMRCARALDMSRHLQLIAAFEALDRKIQLLLKEPPSETTEVDAFFAQISRRQGDLRQLAKKHQRRWRPHKY</sequence>
<keyword evidence="2" id="KW-1185">Reference proteome</keyword>
<gene>
    <name evidence="1" type="ORF">C8A03DRAFT_29006</name>
</gene>
<organism evidence="1 2">
    <name type="scientific">Achaetomium macrosporum</name>
    <dbReference type="NCBI Taxonomy" id="79813"/>
    <lineage>
        <taxon>Eukaryota</taxon>
        <taxon>Fungi</taxon>
        <taxon>Dikarya</taxon>
        <taxon>Ascomycota</taxon>
        <taxon>Pezizomycotina</taxon>
        <taxon>Sordariomycetes</taxon>
        <taxon>Sordariomycetidae</taxon>
        <taxon>Sordariales</taxon>
        <taxon>Chaetomiaceae</taxon>
        <taxon>Achaetomium</taxon>
    </lineage>
</organism>
<evidence type="ECO:0000313" key="1">
    <source>
        <dbReference type="EMBL" id="KAK4242776.1"/>
    </source>
</evidence>
<name>A0AAN7HAM4_9PEZI</name>
<proteinExistence type="predicted"/>
<comment type="caution">
    <text evidence="1">The sequence shown here is derived from an EMBL/GenBank/DDBJ whole genome shotgun (WGS) entry which is preliminary data.</text>
</comment>
<dbReference type="Proteomes" id="UP001303760">
    <property type="component" value="Unassembled WGS sequence"/>
</dbReference>
<reference evidence="1" key="2">
    <citation type="submission" date="2023-05" db="EMBL/GenBank/DDBJ databases">
        <authorList>
            <consortium name="Lawrence Berkeley National Laboratory"/>
            <person name="Steindorff A."/>
            <person name="Hensen N."/>
            <person name="Bonometti L."/>
            <person name="Westerberg I."/>
            <person name="Brannstrom I.O."/>
            <person name="Guillou S."/>
            <person name="Cros-Aarteil S."/>
            <person name="Calhoun S."/>
            <person name="Haridas S."/>
            <person name="Kuo A."/>
            <person name="Mondo S."/>
            <person name="Pangilinan J."/>
            <person name="Riley R."/>
            <person name="Labutti K."/>
            <person name="Andreopoulos B."/>
            <person name="Lipzen A."/>
            <person name="Chen C."/>
            <person name="Yanf M."/>
            <person name="Daum C."/>
            <person name="Ng V."/>
            <person name="Clum A."/>
            <person name="Ohm R."/>
            <person name="Martin F."/>
            <person name="Silar P."/>
            <person name="Natvig D."/>
            <person name="Lalanne C."/>
            <person name="Gautier V."/>
            <person name="Ament-Velasquez S.L."/>
            <person name="Kruys A."/>
            <person name="Hutchinson M.I."/>
            <person name="Powell A.J."/>
            <person name="Barry K."/>
            <person name="Miller A.N."/>
            <person name="Grigoriev I.V."/>
            <person name="Debuchy R."/>
            <person name="Gladieux P."/>
            <person name="Thoren M.H."/>
            <person name="Johannesson H."/>
        </authorList>
    </citation>
    <scope>NUCLEOTIDE SEQUENCE</scope>
    <source>
        <strain evidence="1">CBS 532.94</strain>
    </source>
</reference>
<dbReference type="EMBL" id="MU860004">
    <property type="protein sequence ID" value="KAK4242776.1"/>
    <property type="molecule type" value="Genomic_DNA"/>
</dbReference>
<protein>
    <submittedName>
        <fullName evidence="1">Uncharacterized protein</fullName>
    </submittedName>
</protein>
<reference evidence="1" key="1">
    <citation type="journal article" date="2023" name="Mol. Phylogenet. Evol.">
        <title>Genome-scale phylogeny and comparative genomics of the fungal order Sordariales.</title>
        <authorList>
            <person name="Hensen N."/>
            <person name="Bonometti L."/>
            <person name="Westerberg I."/>
            <person name="Brannstrom I.O."/>
            <person name="Guillou S."/>
            <person name="Cros-Aarteil S."/>
            <person name="Calhoun S."/>
            <person name="Haridas S."/>
            <person name="Kuo A."/>
            <person name="Mondo S."/>
            <person name="Pangilinan J."/>
            <person name="Riley R."/>
            <person name="LaButti K."/>
            <person name="Andreopoulos B."/>
            <person name="Lipzen A."/>
            <person name="Chen C."/>
            <person name="Yan M."/>
            <person name="Daum C."/>
            <person name="Ng V."/>
            <person name="Clum A."/>
            <person name="Steindorff A."/>
            <person name="Ohm R.A."/>
            <person name="Martin F."/>
            <person name="Silar P."/>
            <person name="Natvig D.O."/>
            <person name="Lalanne C."/>
            <person name="Gautier V."/>
            <person name="Ament-Velasquez S.L."/>
            <person name="Kruys A."/>
            <person name="Hutchinson M.I."/>
            <person name="Powell A.J."/>
            <person name="Barry K."/>
            <person name="Miller A.N."/>
            <person name="Grigoriev I.V."/>
            <person name="Debuchy R."/>
            <person name="Gladieux P."/>
            <person name="Hiltunen Thoren M."/>
            <person name="Johannesson H."/>
        </authorList>
    </citation>
    <scope>NUCLEOTIDE SEQUENCE</scope>
    <source>
        <strain evidence="1">CBS 532.94</strain>
    </source>
</reference>
<dbReference type="AlphaFoldDB" id="A0AAN7HAM4"/>